<dbReference type="EMBL" id="MU150335">
    <property type="protein sequence ID" value="KAF9458629.1"/>
    <property type="molecule type" value="Genomic_DNA"/>
</dbReference>
<reference evidence="1" key="1">
    <citation type="submission" date="2020-11" db="EMBL/GenBank/DDBJ databases">
        <authorList>
            <consortium name="DOE Joint Genome Institute"/>
            <person name="Ahrendt S."/>
            <person name="Riley R."/>
            <person name="Andreopoulos W."/>
            <person name="Labutti K."/>
            <person name="Pangilinan J."/>
            <person name="Ruiz-Duenas F.J."/>
            <person name="Barrasa J.M."/>
            <person name="Sanchez-Garcia M."/>
            <person name="Camarero S."/>
            <person name="Miyauchi S."/>
            <person name="Serrano A."/>
            <person name="Linde D."/>
            <person name="Babiker R."/>
            <person name="Drula E."/>
            <person name="Ayuso-Fernandez I."/>
            <person name="Pacheco R."/>
            <person name="Padilla G."/>
            <person name="Ferreira P."/>
            <person name="Barriuso J."/>
            <person name="Kellner H."/>
            <person name="Castanera R."/>
            <person name="Alfaro M."/>
            <person name="Ramirez L."/>
            <person name="Pisabarro A.G."/>
            <person name="Kuo A."/>
            <person name="Tritt A."/>
            <person name="Lipzen A."/>
            <person name="He G."/>
            <person name="Yan M."/>
            <person name="Ng V."/>
            <person name="Cullen D."/>
            <person name="Martin F."/>
            <person name="Rosso M.-N."/>
            <person name="Henrissat B."/>
            <person name="Hibbett D."/>
            <person name="Martinez A.T."/>
            <person name="Grigoriev I.V."/>
        </authorList>
    </citation>
    <scope>NUCLEOTIDE SEQUENCE</scope>
    <source>
        <strain evidence="1">CBS 247.69</strain>
    </source>
</reference>
<evidence type="ECO:0000313" key="1">
    <source>
        <dbReference type="EMBL" id="KAF9458629.1"/>
    </source>
</evidence>
<name>A0A9P5XX15_9AGAR</name>
<sequence length="200" mass="21594">MPPSNTYFQGSWYSSADNEVAQNSPPPSGFGAFLQSPSVPPQSFTNFRFILANGDIRNSVVSGPQNKQYFTVMTSPNNPGFTVIKSGDDRAVGAIGWQKPVFLEIPGIVARQTTKNWIGLSANYRYRTMDVKGRRFFWVPQSNVMSLYSSTSGSHPAPTAKITEGAGFIDLEITPEGVTAGLLEICIVAGVLFGSGCNLD</sequence>
<organism evidence="1 2">
    <name type="scientific">Collybia nuda</name>
    <dbReference type="NCBI Taxonomy" id="64659"/>
    <lineage>
        <taxon>Eukaryota</taxon>
        <taxon>Fungi</taxon>
        <taxon>Dikarya</taxon>
        <taxon>Basidiomycota</taxon>
        <taxon>Agaricomycotina</taxon>
        <taxon>Agaricomycetes</taxon>
        <taxon>Agaricomycetidae</taxon>
        <taxon>Agaricales</taxon>
        <taxon>Tricholomatineae</taxon>
        <taxon>Clitocybaceae</taxon>
        <taxon>Collybia</taxon>
    </lineage>
</organism>
<dbReference type="AlphaFoldDB" id="A0A9P5XX15"/>
<comment type="caution">
    <text evidence="1">The sequence shown here is derived from an EMBL/GenBank/DDBJ whole genome shotgun (WGS) entry which is preliminary data.</text>
</comment>
<proteinExistence type="predicted"/>
<gene>
    <name evidence="1" type="ORF">BDZ94DRAFT_1325399</name>
</gene>
<accession>A0A9P5XX15</accession>
<dbReference type="OrthoDB" id="3191568at2759"/>
<evidence type="ECO:0000313" key="2">
    <source>
        <dbReference type="Proteomes" id="UP000807353"/>
    </source>
</evidence>
<keyword evidence="2" id="KW-1185">Reference proteome</keyword>
<dbReference type="Proteomes" id="UP000807353">
    <property type="component" value="Unassembled WGS sequence"/>
</dbReference>
<protein>
    <submittedName>
        <fullName evidence="1">Uncharacterized protein</fullName>
    </submittedName>
</protein>